<feature type="chain" id="PRO_5045730712" description="Bulb-type lectin domain-containing protein" evidence="1">
    <location>
        <begin position="37"/>
        <end position="248"/>
    </location>
</feature>
<dbReference type="EMBL" id="JBHRWW010000001">
    <property type="protein sequence ID" value="MFC3687161.1"/>
    <property type="molecule type" value="Genomic_DNA"/>
</dbReference>
<feature type="signal peptide" evidence="1">
    <location>
        <begin position="1"/>
        <end position="36"/>
    </location>
</feature>
<dbReference type="SUPFAM" id="SSF51110">
    <property type="entry name" value="alpha-D-mannose-specific plant lectins"/>
    <property type="match status" value="1"/>
</dbReference>
<dbReference type="RefSeq" id="WP_340291049.1">
    <property type="nucleotide sequence ID" value="NZ_JBBEOI010000029.1"/>
</dbReference>
<dbReference type="InterPro" id="IPR036426">
    <property type="entry name" value="Bulb-type_lectin_dom_sf"/>
</dbReference>
<organism evidence="3 4">
    <name type="scientific">Aquipuribacter hungaricus</name>
    <dbReference type="NCBI Taxonomy" id="545624"/>
    <lineage>
        <taxon>Bacteria</taxon>
        <taxon>Bacillati</taxon>
        <taxon>Actinomycetota</taxon>
        <taxon>Actinomycetes</taxon>
        <taxon>Micrococcales</taxon>
        <taxon>Intrasporangiaceae</taxon>
        <taxon>Aquipuribacter</taxon>
    </lineage>
</organism>
<proteinExistence type="predicted"/>
<reference evidence="4" key="1">
    <citation type="journal article" date="2019" name="Int. J. Syst. Evol. Microbiol.">
        <title>The Global Catalogue of Microorganisms (GCM) 10K type strain sequencing project: providing services to taxonomists for standard genome sequencing and annotation.</title>
        <authorList>
            <consortium name="The Broad Institute Genomics Platform"/>
            <consortium name="The Broad Institute Genome Sequencing Center for Infectious Disease"/>
            <person name="Wu L."/>
            <person name="Ma J."/>
        </authorList>
    </citation>
    <scope>NUCLEOTIDE SEQUENCE [LARGE SCALE GENOMIC DNA]</scope>
    <source>
        <strain evidence="4">NCAIM B.02333</strain>
    </source>
</reference>
<dbReference type="InterPro" id="IPR001480">
    <property type="entry name" value="Bulb-type_lectin_dom"/>
</dbReference>
<evidence type="ECO:0000313" key="4">
    <source>
        <dbReference type="Proteomes" id="UP001595685"/>
    </source>
</evidence>
<name>A0ABV7WBG5_9MICO</name>
<dbReference type="Gene3D" id="2.90.10.10">
    <property type="entry name" value="Bulb-type lectin domain"/>
    <property type="match status" value="2"/>
</dbReference>
<gene>
    <name evidence="3" type="ORF">ACFOLH_02260</name>
</gene>
<evidence type="ECO:0000313" key="3">
    <source>
        <dbReference type="EMBL" id="MFC3687161.1"/>
    </source>
</evidence>
<dbReference type="Proteomes" id="UP001595685">
    <property type="component" value="Unassembled WGS sequence"/>
</dbReference>
<dbReference type="PROSITE" id="PS50927">
    <property type="entry name" value="BULB_LECTIN"/>
    <property type="match status" value="1"/>
</dbReference>
<sequence length="248" mass="25121">MSATVPLRVPARPAALLACLLLVLAALLAPATGARAAVPPGLGAGSVLQGGQQVVSGSYRLVMQTDGNLVVHAAGGRVRWHAGTHGNAGARTVMQGDGNLVVYSASGRPLWDSRSAGNPGARTVLQPDGNLVVYRADGRPLWHIGADTGVTVADPSGLYGIRGGVARAACGDPVALASAMAASRSLFHGGTGWNGQIVAVGGDAPALVRAWQESPPHATVASGTWSRMWAGAARGPDGRLYGVVNFCR</sequence>
<keyword evidence="4" id="KW-1185">Reference proteome</keyword>
<dbReference type="SMART" id="SM00108">
    <property type="entry name" value="B_lectin"/>
    <property type="match status" value="1"/>
</dbReference>
<feature type="domain" description="Bulb-type lectin" evidence="2">
    <location>
        <begin position="39"/>
        <end position="146"/>
    </location>
</feature>
<comment type="caution">
    <text evidence="3">The sequence shown here is derived from an EMBL/GenBank/DDBJ whole genome shotgun (WGS) entry which is preliminary data.</text>
</comment>
<evidence type="ECO:0000259" key="2">
    <source>
        <dbReference type="PROSITE" id="PS50927"/>
    </source>
</evidence>
<protein>
    <recommendedName>
        <fullName evidence="2">Bulb-type lectin domain-containing protein</fullName>
    </recommendedName>
</protein>
<accession>A0ABV7WBG5</accession>
<dbReference type="CDD" id="cd00028">
    <property type="entry name" value="B_lectin"/>
    <property type="match status" value="1"/>
</dbReference>
<evidence type="ECO:0000256" key="1">
    <source>
        <dbReference type="SAM" id="SignalP"/>
    </source>
</evidence>
<keyword evidence="1" id="KW-0732">Signal</keyword>